<evidence type="ECO:0000259" key="6">
    <source>
        <dbReference type="PROSITE" id="PS51471"/>
    </source>
</evidence>
<dbReference type="RefSeq" id="XP_038973027.1">
    <property type="nucleotide sequence ID" value="XM_039117099.1"/>
</dbReference>
<dbReference type="GO" id="GO:0046872">
    <property type="term" value="F:metal ion binding"/>
    <property type="evidence" value="ECO:0007669"/>
    <property type="project" value="UniProtKB-KW"/>
</dbReference>
<accession>A0A8B8ZIA1</accession>
<reference evidence="8" key="1">
    <citation type="submission" date="2025-08" db="UniProtKB">
        <authorList>
            <consortium name="RefSeq"/>
        </authorList>
    </citation>
    <scope>IDENTIFICATION</scope>
    <source>
        <tissue evidence="8">Young leaves</tissue>
    </source>
</reference>
<evidence type="ECO:0000313" key="8">
    <source>
        <dbReference type="RefSeq" id="XP_038973027.1"/>
    </source>
</evidence>
<dbReference type="InterPro" id="IPR005123">
    <property type="entry name" value="Oxoglu/Fe-dep_dioxygenase_dom"/>
</dbReference>
<dbReference type="GO" id="GO:0016491">
    <property type="term" value="F:oxidoreductase activity"/>
    <property type="evidence" value="ECO:0007669"/>
    <property type="project" value="UniProtKB-KW"/>
</dbReference>
<gene>
    <name evidence="8" type="primary">LOC120105051</name>
</gene>
<dbReference type="Proteomes" id="UP000228380">
    <property type="component" value="Unplaced"/>
</dbReference>
<evidence type="ECO:0000256" key="2">
    <source>
        <dbReference type="ARBA" id="ARBA00022723"/>
    </source>
</evidence>
<dbReference type="GeneID" id="120105051"/>
<dbReference type="KEGG" id="pda:120105051"/>
<evidence type="ECO:0000256" key="3">
    <source>
        <dbReference type="ARBA" id="ARBA00023002"/>
    </source>
</evidence>
<evidence type="ECO:0000256" key="1">
    <source>
        <dbReference type="ARBA" id="ARBA00008056"/>
    </source>
</evidence>
<sequence length="301" mass="33202">MAPPTTLNAAPLDIVEVNQKGVKHQSELAPYQSIVTPSSISTIPIINLHGLDDPLTKASIIKAIDKACTDWGLFLVVNHGIEESTIEEMLECVKAFFTLPLEEKMKYMARDLTIPVDYISQPNGTLREVLRHQGRPTSDEIILLWPSKPSNYKDAAKAFLEATWRLAMRLARAISEGLGKDEGYVEGTMEDGFQYILCNYYPPCPNPQQALGMGPHTDQCHMVILTDNVDGLQLKHIGKWVTVPNVPGALVVFLGTSMEKASEGRYKAAEHQVMVNEKTARISLAVGNGTEIKGLDARLHL</sequence>
<dbReference type="SUPFAM" id="SSF51197">
    <property type="entry name" value="Clavaminate synthase-like"/>
    <property type="match status" value="1"/>
</dbReference>
<keyword evidence="2 5" id="KW-0479">Metal-binding</keyword>
<dbReference type="Pfam" id="PF14226">
    <property type="entry name" value="DIOX_N"/>
    <property type="match status" value="1"/>
</dbReference>
<keyword evidence="4 5" id="KW-0408">Iron</keyword>
<dbReference type="AlphaFoldDB" id="A0A8B8ZIA1"/>
<evidence type="ECO:0000256" key="5">
    <source>
        <dbReference type="RuleBase" id="RU003682"/>
    </source>
</evidence>
<dbReference type="OrthoDB" id="288590at2759"/>
<dbReference type="PANTHER" id="PTHR47991">
    <property type="entry name" value="OXOGLUTARATE/IRON-DEPENDENT DIOXYGENASE"/>
    <property type="match status" value="1"/>
</dbReference>
<protein>
    <submittedName>
        <fullName evidence="8">Flavone synthase-like</fullName>
    </submittedName>
</protein>
<organism evidence="7 8">
    <name type="scientific">Phoenix dactylifera</name>
    <name type="common">Date palm</name>
    <dbReference type="NCBI Taxonomy" id="42345"/>
    <lineage>
        <taxon>Eukaryota</taxon>
        <taxon>Viridiplantae</taxon>
        <taxon>Streptophyta</taxon>
        <taxon>Embryophyta</taxon>
        <taxon>Tracheophyta</taxon>
        <taxon>Spermatophyta</taxon>
        <taxon>Magnoliopsida</taxon>
        <taxon>Liliopsida</taxon>
        <taxon>Arecaceae</taxon>
        <taxon>Coryphoideae</taxon>
        <taxon>Phoeniceae</taxon>
        <taxon>Phoenix</taxon>
    </lineage>
</organism>
<dbReference type="InterPro" id="IPR026992">
    <property type="entry name" value="DIOX_N"/>
</dbReference>
<evidence type="ECO:0000313" key="7">
    <source>
        <dbReference type="Proteomes" id="UP000228380"/>
    </source>
</evidence>
<dbReference type="Pfam" id="PF03171">
    <property type="entry name" value="2OG-FeII_Oxy"/>
    <property type="match status" value="1"/>
</dbReference>
<dbReference type="InterPro" id="IPR044861">
    <property type="entry name" value="IPNS-like_FE2OG_OXY"/>
</dbReference>
<comment type="similarity">
    <text evidence="1 5">Belongs to the iron/ascorbate-dependent oxidoreductase family.</text>
</comment>
<keyword evidence="3 5" id="KW-0560">Oxidoreductase</keyword>
<name>A0A8B8ZIA1_PHODC</name>
<dbReference type="InterPro" id="IPR050295">
    <property type="entry name" value="Plant_2OG-oxidoreductases"/>
</dbReference>
<dbReference type="Gene3D" id="2.60.120.330">
    <property type="entry name" value="B-lactam Antibiotic, Isopenicillin N Synthase, Chain"/>
    <property type="match status" value="1"/>
</dbReference>
<dbReference type="InterPro" id="IPR027443">
    <property type="entry name" value="IPNS-like_sf"/>
</dbReference>
<evidence type="ECO:0000256" key="4">
    <source>
        <dbReference type="ARBA" id="ARBA00023004"/>
    </source>
</evidence>
<proteinExistence type="inferred from homology"/>
<dbReference type="PROSITE" id="PS51471">
    <property type="entry name" value="FE2OG_OXY"/>
    <property type="match status" value="1"/>
</dbReference>
<keyword evidence="7" id="KW-1185">Reference proteome</keyword>
<feature type="domain" description="Fe2OG dioxygenase" evidence="6">
    <location>
        <begin position="192"/>
        <end position="290"/>
    </location>
</feature>